<dbReference type="InterPro" id="IPR001179">
    <property type="entry name" value="PPIase_FKBP_dom"/>
</dbReference>
<keyword evidence="4 5" id="KW-0413">Isomerase</keyword>
<dbReference type="PANTHER" id="PTHR43811:SF19">
    <property type="entry name" value="39 KDA FK506-BINDING NUCLEAR PROTEIN"/>
    <property type="match status" value="1"/>
</dbReference>
<gene>
    <name evidence="8" type="ORF">BFS05_04890</name>
</gene>
<dbReference type="EC" id="5.2.1.8" evidence="6"/>
<dbReference type="AlphaFoldDB" id="A0A2K1SU63"/>
<comment type="caution">
    <text evidence="8">The sequence shown here is derived from an EMBL/GenBank/DDBJ whole genome shotgun (WGS) entry which is preliminary data.</text>
</comment>
<evidence type="ECO:0000256" key="5">
    <source>
        <dbReference type="PROSITE-ProRule" id="PRU00277"/>
    </source>
</evidence>
<evidence type="ECO:0000256" key="1">
    <source>
        <dbReference type="ARBA" id="ARBA00000971"/>
    </source>
</evidence>
<dbReference type="Pfam" id="PF00254">
    <property type="entry name" value="FKBP_C"/>
    <property type="match status" value="1"/>
</dbReference>
<protein>
    <recommendedName>
        <fullName evidence="6">Peptidyl-prolyl cis-trans isomerase</fullName>
        <ecNumber evidence="6">5.2.1.8</ecNumber>
    </recommendedName>
</protein>
<comment type="catalytic activity">
    <reaction evidence="1 5 6">
        <text>[protein]-peptidylproline (omega=180) = [protein]-peptidylproline (omega=0)</text>
        <dbReference type="Rhea" id="RHEA:16237"/>
        <dbReference type="Rhea" id="RHEA-COMP:10747"/>
        <dbReference type="Rhea" id="RHEA-COMP:10748"/>
        <dbReference type="ChEBI" id="CHEBI:83833"/>
        <dbReference type="ChEBI" id="CHEBI:83834"/>
        <dbReference type="EC" id="5.2.1.8"/>
    </reaction>
</comment>
<dbReference type="SUPFAM" id="SSF54534">
    <property type="entry name" value="FKBP-like"/>
    <property type="match status" value="1"/>
</dbReference>
<keyword evidence="3 5" id="KW-0697">Rotamase</keyword>
<proteinExistence type="inferred from homology"/>
<evidence type="ECO:0000259" key="7">
    <source>
        <dbReference type="PROSITE" id="PS50059"/>
    </source>
</evidence>
<dbReference type="PANTHER" id="PTHR43811">
    <property type="entry name" value="FKBP-TYPE PEPTIDYL-PROLYL CIS-TRANS ISOMERASE FKPA"/>
    <property type="match status" value="1"/>
</dbReference>
<evidence type="ECO:0000313" key="8">
    <source>
        <dbReference type="EMBL" id="PNS43079.1"/>
    </source>
</evidence>
<dbReference type="Proteomes" id="UP000236146">
    <property type="component" value="Unassembled WGS sequence"/>
</dbReference>
<dbReference type="EMBL" id="MNLH01000004">
    <property type="protein sequence ID" value="PNS43079.1"/>
    <property type="molecule type" value="Genomic_DNA"/>
</dbReference>
<organism evidence="8 9">
    <name type="scientific">Gardnerella vaginalis</name>
    <dbReference type="NCBI Taxonomy" id="2702"/>
    <lineage>
        <taxon>Bacteria</taxon>
        <taxon>Bacillati</taxon>
        <taxon>Actinomycetota</taxon>
        <taxon>Actinomycetes</taxon>
        <taxon>Bifidobacteriales</taxon>
        <taxon>Bifidobacteriaceae</taxon>
        <taxon>Gardnerella</taxon>
    </lineage>
</organism>
<dbReference type="RefSeq" id="WP_103084871.1">
    <property type="nucleotide sequence ID" value="NZ_JBLLPE010000002.1"/>
</dbReference>
<evidence type="ECO:0000256" key="2">
    <source>
        <dbReference type="ARBA" id="ARBA00006577"/>
    </source>
</evidence>
<dbReference type="InterPro" id="IPR046357">
    <property type="entry name" value="PPIase_dom_sf"/>
</dbReference>
<evidence type="ECO:0000256" key="6">
    <source>
        <dbReference type="RuleBase" id="RU003915"/>
    </source>
</evidence>
<evidence type="ECO:0000313" key="9">
    <source>
        <dbReference type="Proteomes" id="UP000236146"/>
    </source>
</evidence>
<dbReference type="Gene3D" id="3.10.50.40">
    <property type="match status" value="1"/>
</dbReference>
<dbReference type="OrthoDB" id="25996at2"/>
<dbReference type="PROSITE" id="PS50059">
    <property type="entry name" value="FKBP_PPIASE"/>
    <property type="match status" value="1"/>
</dbReference>
<dbReference type="GO" id="GO:0003755">
    <property type="term" value="F:peptidyl-prolyl cis-trans isomerase activity"/>
    <property type="evidence" value="ECO:0007669"/>
    <property type="project" value="UniProtKB-UniRule"/>
</dbReference>
<evidence type="ECO:0000256" key="3">
    <source>
        <dbReference type="ARBA" id="ARBA00023110"/>
    </source>
</evidence>
<comment type="similarity">
    <text evidence="2 6">Belongs to the FKBP-type PPIase family.</text>
</comment>
<feature type="domain" description="PPIase FKBP-type" evidence="7">
    <location>
        <begin position="45"/>
        <end position="135"/>
    </location>
</feature>
<reference evidence="9" key="1">
    <citation type="submission" date="2016-10" db="EMBL/GenBank/DDBJ databases">
        <authorList>
            <person name="Bumgarner R.E."/>
            <person name="Fredricks D.N."/>
            <person name="Srinivasan S."/>
        </authorList>
    </citation>
    <scope>NUCLEOTIDE SEQUENCE [LARGE SCALE GENOMIC DNA]</scope>
    <source>
        <strain evidence="9">KA00225</strain>
    </source>
</reference>
<sequence length="135" mass="14147">MVQDMPEVLAEFGTTPTVTFPTSEPPAGLKIVELVEGNGPLVRAGDTVTVNYHGVVWGSDKPFDSSFARHTPASFGIGVGQVIQGWDRTVPGHNVGSRLLVSIPPECGYGDYGVPQAGIPGGATLVFVIDIISTR</sequence>
<accession>A0A2K1SU63</accession>
<name>A0A2K1SU63_GARVA</name>
<evidence type="ECO:0000256" key="4">
    <source>
        <dbReference type="ARBA" id="ARBA00023235"/>
    </source>
</evidence>